<reference evidence="1 2" key="1">
    <citation type="journal article" date="2014" name="BMC Genomics">
        <title>Genome sequencing of four Aureobasidium pullulans varieties: biotechnological potential, stress tolerance, and description of new species.</title>
        <authorList>
            <person name="Gostin Ar C."/>
            <person name="Ohm R.A."/>
            <person name="Kogej T."/>
            <person name="Sonjak S."/>
            <person name="Turk M."/>
            <person name="Zajc J."/>
            <person name="Zalar P."/>
            <person name="Grube M."/>
            <person name="Sun H."/>
            <person name="Han J."/>
            <person name="Sharma A."/>
            <person name="Chiniquy J."/>
            <person name="Ngan C.Y."/>
            <person name="Lipzen A."/>
            <person name="Barry K."/>
            <person name="Grigoriev I.V."/>
            <person name="Gunde-Cimerman N."/>
        </authorList>
    </citation>
    <scope>NUCLEOTIDE SEQUENCE [LARGE SCALE GENOMIC DNA]</scope>
    <source>
        <strain evidence="1 2">EXF-2481</strain>
    </source>
</reference>
<organism evidence="1 2">
    <name type="scientific">Aureobasidium subglaciale (strain EXF-2481)</name>
    <name type="common">Aureobasidium pullulans var. subglaciale</name>
    <dbReference type="NCBI Taxonomy" id="1043005"/>
    <lineage>
        <taxon>Eukaryota</taxon>
        <taxon>Fungi</taxon>
        <taxon>Dikarya</taxon>
        <taxon>Ascomycota</taxon>
        <taxon>Pezizomycotina</taxon>
        <taxon>Dothideomycetes</taxon>
        <taxon>Dothideomycetidae</taxon>
        <taxon>Dothideales</taxon>
        <taxon>Saccotheciaceae</taxon>
        <taxon>Aureobasidium</taxon>
    </lineage>
</organism>
<dbReference type="OrthoDB" id="10317909at2759"/>
<keyword evidence="2" id="KW-1185">Reference proteome</keyword>
<dbReference type="HOGENOM" id="CLU_1077624_0_0_1"/>
<name>A0A074YGM0_AURSE</name>
<dbReference type="RefSeq" id="XP_013341752.1">
    <property type="nucleotide sequence ID" value="XM_013486298.1"/>
</dbReference>
<evidence type="ECO:0000313" key="2">
    <source>
        <dbReference type="Proteomes" id="UP000030641"/>
    </source>
</evidence>
<dbReference type="AlphaFoldDB" id="A0A074YGM0"/>
<evidence type="ECO:0000313" key="1">
    <source>
        <dbReference type="EMBL" id="KEQ93232.1"/>
    </source>
</evidence>
<protein>
    <submittedName>
        <fullName evidence="1">Uncharacterized protein</fullName>
    </submittedName>
</protein>
<dbReference type="EMBL" id="KL584766">
    <property type="protein sequence ID" value="KEQ93232.1"/>
    <property type="molecule type" value="Genomic_DNA"/>
</dbReference>
<proteinExistence type="predicted"/>
<accession>A0A074YGM0</accession>
<dbReference type="GeneID" id="25364394"/>
<dbReference type="InParanoid" id="A0A074YGM0"/>
<sequence>MSRFSAPRTVICGNCMPTSPAADTEDSDSDYDSEYSAFGFSDFGYSGPYQSDDDYCGPNNSEFKDAYSADSDEDEEASKTEVVTTPWQTQLLNHPPETGLNTLVLHNGKLYTVKWAGNWKKLGTAYWPRGLRDFDGASTAHYVSTEISISDTLRKILTTTTMIAKDTEAMVRCCHIGNVPVIKIANPMRKDARRHITFQVDVLKALDAEGKAAVTEIPKFDVTKLLVDEEGVYGYRRELGFVRQMCELGKLAQADLAS</sequence>
<dbReference type="Proteomes" id="UP000030641">
    <property type="component" value="Unassembled WGS sequence"/>
</dbReference>
<gene>
    <name evidence="1" type="ORF">AUEXF2481DRAFT_31273</name>
</gene>